<name>A0A066YHF8_9ACTN</name>
<organism evidence="2 3">
    <name type="scientific">Kitasatospora cheerisanensis KCTC 2395</name>
    <dbReference type="NCBI Taxonomy" id="1348663"/>
    <lineage>
        <taxon>Bacteria</taxon>
        <taxon>Bacillati</taxon>
        <taxon>Actinomycetota</taxon>
        <taxon>Actinomycetes</taxon>
        <taxon>Kitasatosporales</taxon>
        <taxon>Streptomycetaceae</taxon>
        <taxon>Kitasatospora</taxon>
    </lineage>
</organism>
<evidence type="ECO:0000256" key="1">
    <source>
        <dbReference type="SAM" id="MobiDB-lite"/>
    </source>
</evidence>
<evidence type="ECO:0000313" key="3">
    <source>
        <dbReference type="Proteomes" id="UP000027178"/>
    </source>
</evidence>
<comment type="caution">
    <text evidence="2">The sequence shown here is derived from an EMBL/GenBank/DDBJ whole genome shotgun (WGS) entry which is preliminary data.</text>
</comment>
<gene>
    <name evidence="2" type="ORF">KCH_76210</name>
</gene>
<dbReference type="AlphaFoldDB" id="A0A066YHF8"/>
<dbReference type="EMBL" id="JNBY01000169">
    <property type="protein sequence ID" value="KDN80572.1"/>
    <property type="molecule type" value="Genomic_DNA"/>
</dbReference>
<feature type="region of interest" description="Disordered" evidence="1">
    <location>
        <begin position="100"/>
        <end position="128"/>
    </location>
</feature>
<protein>
    <submittedName>
        <fullName evidence="2">Uncharacterized protein</fullName>
    </submittedName>
</protein>
<proteinExistence type="predicted"/>
<sequence>MATLLSTAALAAAVRVLEHFAEQASDRAAESAGRWVRFRFGRRRIAAAPPVDAVEPPSAAQLAVVRQVARQTALQLRVPEEQARAIADAIVAELAVATADPTYPADPTHPADPADPDGAAGSPQGSAP</sequence>
<dbReference type="Proteomes" id="UP000027178">
    <property type="component" value="Unassembled WGS sequence"/>
</dbReference>
<evidence type="ECO:0000313" key="2">
    <source>
        <dbReference type="EMBL" id="KDN80572.1"/>
    </source>
</evidence>
<dbReference type="HOGENOM" id="CLU_1956679_0_0_11"/>
<keyword evidence="3" id="KW-1185">Reference proteome</keyword>
<reference evidence="2 3" key="1">
    <citation type="submission" date="2014-05" db="EMBL/GenBank/DDBJ databases">
        <title>Draft Genome Sequence of Kitasatospora cheerisanensis KCTC 2395.</title>
        <authorList>
            <person name="Nam D.H."/>
        </authorList>
    </citation>
    <scope>NUCLEOTIDE SEQUENCE [LARGE SCALE GENOMIC DNA]</scope>
    <source>
        <strain evidence="2 3">KCTC 2395</strain>
    </source>
</reference>
<dbReference type="PATRIC" id="fig|1348663.4.peg.7370"/>
<accession>A0A066YHF8</accession>